<keyword evidence="3" id="KW-1185">Reference proteome</keyword>
<sequence length="149" mass="17048">MELSSTNHFLRPDQSLFSSSSSAFPNSSQSGSILVFSSASSLRSLPNPSFYASRGRHEEIDRRRFVGGFTSCHLTLDTIKQSWELCVDWFLQDIVMDEYVLLEYNIDTCHNAVVLYTFVLLPLGLTLISYRCLWRYRELNRGLTTNSFG</sequence>
<evidence type="ECO:0000313" key="3">
    <source>
        <dbReference type="Proteomes" id="UP001327560"/>
    </source>
</evidence>
<name>A0AAQ3JKY0_9LILI</name>
<dbReference type="EMBL" id="CP136890">
    <property type="protein sequence ID" value="WOK91471.1"/>
    <property type="molecule type" value="Genomic_DNA"/>
</dbReference>
<evidence type="ECO:0000313" key="2">
    <source>
        <dbReference type="EMBL" id="WOK91471.1"/>
    </source>
</evidence>
<organism evidence="2 3">
    <name type="scientific">Canna indica</name>
    <name type="common">Indian-shot</name>
    <dbReference type="NCBI Taxonomy" id="4628"/>
    <lineage>
        <taxon>Eukaryota</taxon>
        <taxon>Viridiplantae</taxon>
        <taxon>Streptophyta</taxon>
        <taxon>Embryophyta</taxon>
        <taxon>Tracheophyta</taxon>
        <taxon>Spermatophyta</taxon>
        <taxon>Magnoliopsida</taxon>
        <taxon>Liliopsida</taxon>
        <taxon>Zingiberales</taxon>
        <taxon>Cannaceae</taxon>
        <taxon>Canna</taxon>
    </lineage>
</organism>
<protein>
    <submittedName>
        <fullName evidence="2">Uncharacterized protein</fullName>
    </submittedName>
</protein>
<feature type="transmembrane region" description="Helical" evidence="1">
    <location>
        <begin position="113"/>
        <end position="133"/>
    </location>
</feature>
<keyword evidence="1" id="KW-1133">Transmembrane helix</keyword>
<reference evidence="2 3" key="1">
    <citation type="submission" date="2023-10" db="EMBL/GenBank/DDBJ databases">
        <title>Chromosome-scale genome assembly provides insights into flower coloration mechanisms of Canna indica.</title>
        <authorList>
            <person name="Li C."/>
        </authorList>
    </citation>
    <scope>NUCLEOTIDE SEQUENCE [LARGE SCALE GENOMIC DNA]</scope>
    <source>
        <tissue evidence="2">Flower</tissue>
    </source>
</reference>
<dbReference type="Proteomes" id="UP001327560">
    <property type="component" value="Chromosome 1"/>
</dbReference>
<dbReference type="AlphaFoldDB" id="A0AAQ3JKY0"/>
<proteinExistence type="predicted"/>
<keyword evidence="1" id="KW-0812">Transmembrane</keyword>
<gene>
    <name evidence="2" type="ORF">Cni_G00162</name>
</gene>
<keyword evidence="1" id="KW-0472">Membrane</keyword>
<evidence type="ECO:0000256" key="1">
    <source>
        <dbReference type="SAM" id="Phobius"/>
    </source>
</evidence>
<accession>A0AAQ3JKY0</accession>